<evidence type="ECO:0000313" key="6">
    <source>
        <dbReference type="Proteomes" id="UP001597068"/>
    </source>
</evidence>
<dbReference type="InterPro" id="IPR020904">
    <property type="entry name" value="Sc_DH/Rdtase_CS"/>
</dbReference>
<dbReference type="Gene3D" id="3.40.50.720">
    <property type="entry name" value="NAD(P)-binding Rossmann-like Domain"/>
    <property type="match status" value="1"/>
</dbReference>
<dbReference type="PANTHER" id="PTHR44196">
    <property type="entry name" value="DEHYDROGENASE/REDUCTASE SDR FAMILY MEMBER 7B"/>
    <property type="match status" value="1"/>
</dbReference>
<name>A0ABW3GA20_9NOCA</name>
<feature type="domain" description="Ketoreductase" evidence="4">
    <location>
        <begin position="7"/>
        <end position="177"/>
    </location>
</feature>
<comment type="caution">
    <text evidence="5">The sequence shown here is derived from an EMBL/GenBank/DDBJ whole genome shotgun (WGS) entry which is preliminary data.</text>
</comment>
<evidence type="ECO:0000259" key="4">
    <source>
        <dbReference type="SMART" id="SM00822"/>
    </source>
</evidence>
<dbReference type="SMART" id="SM00822">
    <property type="entry name" value="PKS_KR"/>
    <property type="match status" value="1"/>
</dbReference>
<keyword evidence="2 5" id="KW-0560">Oxidoreductase</keyword>
<dbReference type="SUPFAM" id="SSF51735">
    <property type="entry name" value="NAD(P)-binding Rossmann-fold domains"/>
    <property type="match status" value="1"/>
</dbReference>
<keyword evidence="6" id="KW-1185">Reference proteome</keyword>
<dbReference type="InterPro" id="IPR036291">
    <property type="entry name" value="NAD(P)-bd_dom_sf"/>
</dbReference>
<dbReference type="InterPro" id="IPR057326">
    <property type="entry name" value="KR_dom"/>
</dbReference>
<dbReference type="PRINTS" id="PR00081">
    <property type="entry name" value="GDHRDH"/>
</dbReference>
<dbReference type="Pfam" id="PF00106">
    <property type="entry name" value="adh_short"/>
    <property type="match status" value="1"/>
</dbReference>
<dbReference type="EMBL" id="JBHTIL010000001">
    <property type="protein sequence ID" value="MFD0925574.1"/>
    <property type="molecule type" value="Genomic_DNA"/>
</dbReference>
<evidence type="ECO:0000256" key="1">
    <source>
        <dbReference type="ARBA" id="ARBA00006484"/>
    </source>
</evidence>
<evidence type="ECO:0000313" key="5">
    <source>
        <dbReference type="EMBL" id="MFD0925574.1"/>
    </source>
</evidence>
<evidence type="ECO:0000256" key="2">
    <source>
        <dbReference type="ARBA" id="ARBA00023002"/>
    </source>
</evidence>
<dbReference type="RefSeq" id="WP_253646486.1">
    <property type="nucleotide sequence ID" value="NZ_BAAAMO010000002.1"/>
</dbReference>
<sequence length="277" mass="29797">MKDFRDRVAVVTGAGSGIGRALALRLADRGARLALSDIDIDAATETVRLCEKAGSQAQPWRLDVADRDAFVAHAGEVRDHFGQVNLVINNAGVSLSATVADMTWDDFDWIMGIDFWGVANGTKAFLPDLIASGDGHVVNVSSVFGLMSIPGQSAYSAAKFAVRGFTGALRQEMISGGHPVGVTCVHPGGIKTNIVRNGRQSGEYAQDLQVKDENFQRVAFTRPETAAKRIIRGVEKNKPRVLIGPDARLFDSLPRILGGRYQDVMARPLALGQRIGQ</sequence>
<dbReference type="InterPro" id="IPR002347">
    <property type="entry name" value="SDR_fam"/>
</dbReference>
<organism evidence="5 6">
    <name type="scientific">Williamsia deligens</name>
    <dbReference type="NCBI Taxonomy" id="321325"/>
    <lineage>
        <taxon>Bacteria</taxon>
        <taxon>Bacillati</taxon>
        <taxon>Actinomycetota</taxon>
        <taxon>Actinomycetes</taxon>
        <taxon>Mycobacteriales</taxon>
        <taxon>Nocardiaceae</taxon>
        <taxon>Williamsia</taxon>
    </lineage>
</organism>
<dbReference type="PRINTS" id="PR00080">
    <property type="entry name" value="SDRFAMILY"/>
</dbReference>
<proteinExistence type="inferred from homology"/>
<protein>
    <submittedName>
        <fullName evidence="5">SDR family NAD(P)-dependent oxidoreductase</fullName>
        <ecNumber evidence="5">1.-.-.-</ecNumber>
    </submittedName>
</protein>
<accession>A0ABW3GA20</accession>
<dbReference type="PROSITE" id="PS00061">
    <property type="entry name" value="ADH_SHORT"/>
    <property type="match status" value="1"/>
</dbReference>
<dbReference type="EC" id="1.-.-.-" evidence="5"/>
<dbReference type="Proteomes" id="UP001597068">
    <property type="component" value="Unassembled WGS sequence"/>
</dbReference>
<evidence type="ECO:0000256" key="3">
    <source>
        <dbReference type="RuleBase" id="RU000363"/>
    </source>
</evidence>
<reference evidence="6" key="1">
    <citation type="journal article" date="2019" name="Int. J. Syst. Evol. Microbiol.">
        <title>The Global Catalogue of Microorganisms (GCM) 10K type strain sequencing project: providing services to taxonomists for standard genome sequencing and annotation.</title>
        <authorList>
            <consortium name="The Broad Institute Genomics Platform"/>
            <consortium name="The Broad Institute Genome Sequencing Center for Infectious Disease"/>
            <person name="Wu L."/>
            <person name="Ma J."/>
        </authorList>
    </citation>
    <scope>NUCLEOTIDE SEQUENCE [LARGE SCALE GENOMIC DNA]</scope>
    <source>
        <strain evidence="6">CCUG 50873</strain>
    </source>
</reference>
<gene>
    <name evidence="5" type="ORF">ACFQ04_07465</name>
</gene>
<dbReference type="GO" id="GO:0016491">
    <property type="term" value="F:oxidoreductase activity"/>
    <property type="evidence" value="ECO:0007669"/>
    <property type="project" value="UniProtKB-KW"/>
</dbReference>
<dbReference type="PANTHER" id="PTHR44196:SF1">
    <property type="entry name" value="DEHYDROGENASE_REDUCTASE SDR FAMILY MEMBER 7B"/>
    <property type="match status" value="1"/>
</dbReference>
<comment type="similarity">
    <text evidence="1 3">Belongs to the short-chain dehydrogenases/reductases (SDR) family.</text>
</comment>